<dbReference type="InterPro" id="IPR046219">
    <property type="entry name" value="DUF6252"/>
</dbReference>
<evidence type="ECO:0000256" key="1">
    <source>
        <dbReference type="SAM" id="SignalP"/>
    </source>
</evidence>
<feature type="signal peptide" evidence="1">
    <location>
        <begin position="1"/>
        <end position="25"/>
    </location>
</feature>
<reference evidence="2 3" key="1">
    <citation type="submission" date="2016-10" db="EMBL/GenBank/DDBJ databases">
        <authorList>
            <person name="de Groot N.N."/>
        </authorList>
    </citation>
    <scope>NUCLEOTIDE SEQUENCE [LARGE SCALE GENOMIC DNA]</scope>
    <source>
        <strain evidence="2 3">DSM 16195</strain>
    </source>
</reference>
<keyword evidence="1" id="KW-0732">Signal</keyword>
<feature type="chain" id="PRO_5011758269" evidence="1">
    <location>
        <begin position="26"/>
        <end position="175"/>
    </location>
</feature>
<dbReference type="EMBL" id="FNBA01000001">
    <property type="protein sequence ID" value="SDE35363.1"/>
    <property type="molecule type" value="Genomic_DNA"/>
</dbReference>
<dbReference type="PROSITE" id="PS51257">
    <property type="entry name" value="PROKAR_LIPOPROTEIN"/>
    <property type="match status" value="1"/>
</dbReference>
<keyword evidence="3" id="KW-1185">Reference proteome</keyword>
<name>A0A1G7C828_9FLAO</name>
<gene>
    <name evidence="2" type="ORF">SAMN05421855_101231</name>
</gene>
<dbReference type="Proteomes" id="UP000199321">
    <property type="component" value="Unassembled WGS sequence"/>
</dbReference>
<accession>A0A1G7C828</accession>
<protein>
    <submittedName>
        <fullName evidence="2">Uncharacterized protein</fullName>
    </submittedName>
</protein>
<dbReference type="OrthoDB" id="824283at2"/>
<dbReference type="AlphaFoldDB" id="A0A1G7C828"/>
<sequence length="175" mass="18298">MKIFTKSILITFLSCSLLMATSCKKDDDGGGTAASSGEFTAKVNGNNYESFPEATAAQLSGAGEFQAMAVSGGTMDSENIQFIITGFDGVGTYSLNFVNIGTYSYLPDPSNPDPNTVVVFTTVGNAQGNNGEVNISTFDDTTVSGTFSFTGYNLDNIGDTVSVTNGAFNVAYTRN</sequence>
<evidence type="ECO:0000313" key="3">
    <source>
        <dbReference type="Proteomes" id="UP000199321"/>
    </source>
</evidence>
<dbReference type="RefSeq" id="WP_139149343.1">
    <property type="nucleotide sequence ID" value="NZ_BMWO01000001.1"/>
</dbReference>
<evidence type="ECO:0000313" key="2">
    <source>
        <dbReference type="EMBL" id="SDE35363.1"/>
    </source>
</evidence>
<dbReference type="Pfam" id="PF19765">
    <property type="entry name" value="DUF6252"/>
    <property type="match status" value="1"/>
</dbReference>
<organism evidence="2 3">
    <name type="scientific">Ulvibacter litoralis</name>
    <dbReference type="NCBI Taxonomy" id="227084"/>
    <lineage>
        <taxon>Bacteria</taxon>
        <taxon>Pseudomonadati</taxon>
        <taxon>Bacteroidota</taxon>
        <taxon>Flavobacteriia</taxon>
        <taxon>Flavobacteriales</taxon>
        <taxon>Flavobacteriaceae</taxon>
        <taxon>Ulvibacter</taxon>
    </lineage>
</organism>
<proteinExistence type="predicted"/>
<dbReference type="STRING" id="227084.SAMN05421855_101231"/>